<dbReference type="EMBL" id="SZYD01000012">
    <property type="protein sequence ID" value="KAD4584437.1"/>
    <property type="molecule type" value="Genomic_DNA"/>
</dbReference>
<dbReference type="AlphaFoldDB" id="A0A5N6NAW4"/>
<accession>A0A5N6NAW4</accession>
<dbReference type="OrthoDB" id="3196168at2759"/>
<evidence type="ECO:0000313" key="4">
    <source>
        <dbReference type="Proteomes" id="UP000326396"/>
    </source>
</evidence>
<dbReference type="Pfam" id="PF00012">
    <property type="entry name" value="HSP70"/>
    <property type="match status" value="1"/>
</dbReference>
<proteinExistence type="predicted"/>
<evidence type="ECO:0000313" key="3">
    <source>
        <dbReference type="EMBL" id="KAD4584437.1"/>
    </source>
</evidence>
<comment type="caution">
    <text evidence="3">The sequence shown here is derived from an EMBL/GenBank/DDBJ whole genome shotgun (WGS) entry which is preliminary data.</text>
</comment>
<evidence type="ECO:0000256" key="1">
    <source>
        <dbReference type="ARBA" id="ARBA00022741"/>
    </source>
</evidence>
<dbReference type="Gene3D" id="1.20.1270.10">
    <property type="match status" value="1"/>
</dbReference>
<dbReference type="InterPro" id="IPR013126">
    <property type="entry name" value="Hsp_70_fam"/>
</dbReference>
<dbReference type="Proteomes" id="UP000326396">
    <property type="component" value="Linkage Group LG2"/>
</dbReference>
<name>A0A5N6NAW4_9ASTR</name>
<protein>
    <submittedName>
        <fullName evidence="3">Uncharacterized protein</fullName>
    </submittedName>
</protein>
<dbReference type="GO" id="GO:0140662">
    <property type="term" value="F:ATP-dependent protein folding chaperone"/>
    <property type="evidence" value="ECO:0007669"/>
    <property type="project" value="InterPro"/>
</dbReference>
<keyword evidence="1" id="KW-0547">Nucleotide-binding</keyword>
<dbReference type="GO" id="GO:0005524">
    <property type="term" value="F:ATP binding"/>
    <property type="evidence" value="ECO:0007669"/>
    <property type="project" value="UniProtKB-KW"/>
</dbReference>
<keyword evidence="2" id="KW-0067">ATP-binding</keyword>
<evidence type="ECO:0000256" key="2">
    <source>
        <dbReference type="ARBA" id="ARBA00022840"/>
    </source>
</evidence>
<gene>
    <name evidence="3" type="ORF">E3N88_22038</name>
</gene>
<dbReference type="InterPro" id="IPR029048">
    <property type="entry name" value="HSP70_C_sf"/>
</dbReference>
<organism evidence="3 4">
    <name type="scientific">Mikania micrantha</name>
    <name type="common">bitter vine</name>
    <dbReference type="NCBI Taxonomy" id="192012"/>
    <lineage>
        <taxon>Eukaryota</taxon>
        <taxon>Viridiplantae</taxon>
        <taxon>Streptophyta</taxon>
        <taxon>Embryophyta</taxon>
        <taxon>Tracheophyta</taxon>
        <taxon>Spermatophyta</taxon>
        <taxon>Magnoliopsida</taxon>
        <taxon>eudicotyledons</taxon>
        <taxon>Gunneridae</taxon>
        <taxon>Pentapetalae</taxon>
        <taxon>asterids</taxon>
        <taxon>campanulids</taxon>
        <taxon>Asterales</taxon>
        <taxon>Asteraceae</taxon>
        <taxon>Asteroideae</taxon>
        <taxon>Heliantheae alliance</taxon>
        <taxon>Eupatorieae</taxon>
        <taxon>Mikania</taxon>
    </lineage>
</organism>
<sequence>MVGYELVFIDTHATKETKKRLRYGEINVNDLDELEFVTLRSKESFKEFHNELVKEYGSNNDQNSDRDELAVWEHLHSNNRGQMFGIGSSDPCFVVTGSQSSCGSISYGDARQSQDGSKNLEYIQIIKKARGSLKLSFLDVGLMVAWGQQWDALVRNLCQSVNPDEAVAYGAAILASKLSGNMGRSVQDVLLLDATKYKFEDQEFKKRADAYNALEDCLYKVKNKIKDYNIKKRVDPRSLWKSGGSRKTKPHFLLSFVS</sequence>
<reference evidence="3 4" key="1">
    <citation type="submission" date="2019-05" db="EMBL/GenBank/DDBJ databases">
        <title>Mikania micrantha, genome provides insights into the molecular mechanism of rapid growth.</title>
        <authorList>
            <person name="Liu B."/>
        </authorList>
    </citation>
    <scope>NUCLEOTIDE SEQUENCE [LARGE SCALE GENOMIC DNA]</scope>
    <source>
        <strain evidence="3">NLD-2019</strain>
        <tissue evidence="3">Leaf</tissue>
    </source>
</reference>
<keyword evidence="4" id="KW-1185">Reference proteome</keyword>